<dbReference type="SUPFAM" id="SSF53098">
    <property type="entry name" value="Ribonuclease H-like"/>
    <property type="match status" value="1"/>
</dbReference>
<dbReference type="RefSeq" id="WP_405311466.1">
    <property type="nucleotide sequence ID" value="NZ_CP088155.1"/>
</dbReference>
<dbReference type="EMBL" id="CP088155">
    <property type="protein sequence ID" value="WYM97488.1"/>
    <property type="molecule type" value="Genomic_DNA"/>
</dbReference>
<keyword evidence="6" id="KW-1185">Reference proteome</keyword>
<evidence type="ECO:0000313" key="2">
    <source>
        <dbReference type="EMBL" id="WYM97171.1"/>
    </source>
</evidence>
<protein>
    <recommendedName>
        <fullName evidence="1">Integrase catalytic domain-containing protein</fullName>
    </recommendedName>
</protein>
<proteinExistence type="predicted"/>
<evidence type="ECO:0000313" key="5">
    <source>
        <dbReference type="EMBL" id="WYM97610.1"/>
    </source>
</evidence>
<evidence type="ECO:0000259" key="1">
    <source>
        <dbReference type="PROSITE" id="PS50994"/>
    </source>
</evidence>
<organism evidence="4 6">
    <name type="scientific">Metamycoplasma faucium</name>
    <dbReference type="NCBI Taxonomy" id="56142"/>
    <lineage>
        <taxon>Bacteria</taxon>
        <taxon>Bacillati</taxon>
        <taxon>Mycoplasmatota</taxon>
        <taxon>Mycoplasmoidales</taxon>
        <taxon>Metamycoplasmataceae</taxon>
        <taxon>Metamycoplasma</taxon>
    </lineage>
</organism>
<gene>
    <name evidence="3" type="ORF">LQ356_00210</name>
    <name evidence="4" type="ORF">LQ356_01125</name>
    <name evidence="5" type="ORF">LQ356_01790</name>
    <name evidence="2" type="ORF">LQ356_03150</name>
</gene>
<dbReference type="Gene3D" id="3.30.420.10">
    <property type="entry name" value="Ribonuclease H-like superfamily/Ribonuclease H"/>
    <property type="match status" value="1"/>
</dbReference>
<dbReference type="InterPro" id="IPR001584">
    <property type="entry name" value="Integrase_cat-core"/>
</dbReference>
<dbReference type="PROSITE" id="PS50994">
    <property type="entry name" value="INTEGRASE"/>
    <property type="match status" value="1"/>
</dbReference>
<dbReference type="EMBL" id="CP088155">
    <property type="protein sequence ID" value="WYM97171.1"/>
    <property type="molecule type" value="Genomic_DNA"/>
</dbReference>
<dbReference type="EMBL" id="CP088155">
    <property type="protein sequence ID" value="WYM97610.1"/>
    <property type="molecule type" value="Genomic_DNA"/>
</dbReference>
<reference evidence="4 6" key="1">
    <citation type="submission" date="2021-11" db="EMBL/GenBank/DDBJ databases">
        <title>The first genome sequence of unculturable Mycoplasma faucium obtained by de novo assembly of metagenomic reads.</title>
        <authorList>
            <person name="Sabat A.J."/>
            <person name="Bathoorn E."/>
            <person name="Akkerboom V."/>
            <person name="Friedrich A.W."/>
        </authorList>
    </citation>
    <scope>NUCLEOTIDE SEQUENCE [LARGE SCALE GENOMIC DNA]</scope>
    <source>
        <strain evidence="4 6">UMCG-MFM1</strain>
    </source>
</reference>
<feature type="domain" description="Integrase catalytic" evidence="1">
    <location>
        <begin position="167"/>
        <end position="353"/>
    </location>
</feature>
<evidence type="ECO:0000313" key="6">
    <source>
        <dbReference type="Proteomes" id="UP001622612"/>
    </source>
</evidence>
<name>A0ABZ2TNT2_9BACT</name>
<accession>A0ABZ2TNT2</accession>
<dbReference type="InterPro" id="IPR012337">
    <property type="entry name" value="RNaseH-like_sf"/>
</dbReference>
<sequence length="502" mass="59481">MTFKENIISRNERIVSTILRNINFTNKALSLIARVSISTIKRWKRKILNENGKIDISHKNMGNQNAKKYNDELIIQLGKTYEKNAKITGGNVENESCSYLTLRIFYENLDLIIGKNDIKISYSNLVKRLKKEGFASKYATKKGRKEARKSRKKKEIKEHIYYEGKLTFSQPKKKQKFRFNFANNYKYGDIVEIDGCTHYYFNNEIKSTCLMAVDVGTNKVLDLYFEEGTETLNGYQTLLENIFNKYGYPRKIFADNRMNFWHDETSNAKTFLEVKNRGIEFLTSSNPTFKSHVERKWDTFQKNIPFFFKLNNIDNVKLANESKDKIIEKINSCCSIKEKQNVFMPITNELDKFFDLTIKRTINNGAVKYQNKWYMPIHSETNKRVNIVDNGEFNFVIGTDMKLYFRSHSKRYKAIEVEDKRYEFMINFAYRKKINMNIEEAKKLAELITSTYYVHSIIEKKISILKSLEDKDHFFKDEMLILNEIFEDLKNEREYLSKIINF</sequence>
<dbReference type="InterPro" id="IPR036397">
    <property type="entry name" value="RNaseH_sf"/>
</dbReference>
<evidence type="ECO:0000313" key="4">
    <source>
        <dbReference type="EMBL" id="WYM97488.1"/>
    </source>
</evidence>
<dbReference type="Proteomes" id="UP001622612">
    <property type="component" value="Chromosome"/>
</dbReference>
<dbReference type="EMBL" id="CP088155">
    <property type="protein sequence ID" value="WYM97307.1"/>
    <property type="molecule type" value="Genomic_DNA"/>
</dbReference>
<evidence type="ECO:0000313" key="3">
    <source>
        <dbReference type="EMBL" id="WYM97307.1"/>
    </source>
</evidence>